<dbReference type="CDD" id="cd12190">
    <property type="entry name" value="Bacova_04320_like"/>
    <property type="match status" value="1"/>
</dbReference>
<keyword evidence="1" id="KW-0732">Signal</keyword>
<feature type="signal peptide" evidence="1">
    <location>
        <begin position="1"/>
        <end position="18"/>
    </location>
</feature>
<organism evidence="3 4">
    <name type="scientific">Marseilla massiliensis</name>
    <dbReference type="NCBI Taxonomy" id="1841864"/>
    <lineage>
        <taxon>Bacteria</taxon>
        <taxon>Pseudomonadati</taxon>
        <taxon>Bacteroidota</taxon>
        <taxon>Bacteroidia</taxon>
        <taxon>Bacteroidales</taxon>
        <taxon>Prevotellaceae</taxon>
        <taxon>Marseilla</taxon>
    </lineage>
</organism>
<dbReference type="EMBL" id="JACJJG010000024">
    <property type="protein sequence ID" value="MBM6673483.1"/>
    <property type="molecule type" value="Genomic_DNA"/>
</dbReference>
<evidence type="ECO:0000313" key="4">
    <source>
        <dbReference type="Proteomes" id="UP000706891"/>
    </source>
</evidence>
<keyword evidence="4" id="KW-1185">Reference proteome</keyword>
<evidence type="ECO:0000256" key="1">
    <source>
        <dbReference type="SAM" id="SignalP"/>
    </source>
</evidence>
<reference evidence="3" key="1">
    <citation type="submission" date="2020-08" db="EMBL/GenBank/DDBJ databases">
        <authorList>
            <person name="Cejkova D."/>
            <person name="Kubasova T."/>
            <person name="Jahodarova E."/>
            <person name="Rychlik I."/>
        </authorList>
    </citation>
    <scope>NUCLEOTIDE SEQUENCE</scope>
    <source>
        <strain evidence="3">An824</strain>
    </source>
</reference>
<evidence type="ECO:0000259" key="2">
    <source>
        <dbReference type="Pfam" id="PF14730"/>
    </source>
</evidence>
<comment type="caution">
    <text evidence="3">The sequence shown here is derived from an EMBL/GenBank/DDBJ whole genome shotgun (WGS) entry which is preliminary data.</text>
</comment>
<evidence type="ECO:0000313" key="3">
    <source>
        <dbReference type="EMBL" id="MBM6673483.1"/>
    </source>
</evidence>
<name>A0A939B7M2_9BACT</name>
<protein>
    <submittedName>
        <fullName evidence="3">DUF4468 domain-containing protein</fullName>
    </submittedName>
</protein>
<accession>A0A939B7M2</accession>
<sequence>MRLFFILAACLLPLAAMAQGVWERPDAGNGEAKEQQEEKPNPDAKYLAGAVPEVDGKVEWQLDVDVPGKTADQIYDIMLQCFTDLTKTENQLEGSQVALVNKAEHIVVANIREWLVFTDKFLMLDRTKFNYTLIAYCKDNHLTVTLGRITYRYEEERVGNGGYVYKAEEWIDDDSALNRKKTRLVAGSAKFRRKTVDRKDYLFSVIKEAVLK</sequence>
<dbReference type="Gene3D" id="3.30.530.80">
    <property type="match status" value="1"/>
</dbReference>
<dbReference type="Pfam" id="PF14730">
    <property type="entry name" value="DUF4468"/>
    <property type="match status" value="1"/>
</dbReference>
<gene>
    <name evidence="3" type="ORF">H6A34_06305</name>
</gene>
<dbReference type="InterPro" id="IPR027823">
    <property type="entry name" value="DUF4468"/>
</dbReference>
<feature type="chain" id="PRO_5037439953" evidence="1">
    <location>
        <begin position="19"/>
        <end position="212"/>
    </location>
</feature>
<feature type="domain" description="DUF4468" evidence="2">
    <location>
        <begin position="60"/>
        <end position="151"/>
    </location>
</feature>
<proteinExistence type="predicted"/>
<dbReference type="Proteomes" id="UP000706891">
    <property type="component" value="Unassembled WGS sequence"/>
</dbReference>
<reference evidence="3" key="2">
    <citation type="journal article" date="2021" name="Sci. Rep.">
        <title>The distribution of antibiotic resistance genes in chicken gut microbiota commensals.</title>
        <authorList>
            <person name="Juricova H."/>
            <person name="Matiasovicova J."/>
            <person name="Kubasova T."/>
            <person name="Cejkova D."/>
            <person name="Rychlik I."/>
        </authorList>
    </citation>
    <scope>NUCLEOTIDE SEQUENCE</scope>
    <source>
        <strain evidence="3">An824</strain>
    </source>
</reference>
<dbReference type="RefSeq" id="WP_021947114.1">
    <property type="nucleotide sequence ID" value="NZ_JACJJG010000024.1"/>
</dbReference>
<dbReference type="AlphaFoldDB" id="A0A939B7M2"/>